<comment type="cofactor">
    <cofactor evidence="1">
        <name>pyridoxal 5'-phosphate</name>
        <dbReference type="ChEBI" id="CHEBI:597326"/>
    </cofactor>
</comment>
<accession>F9DQ84</accession>
<sequence length="473" mass="52946">MELDKMLCEENATLLGVLYTINTNTKGTAFIVDQSKILLGVVTDGDVRRALLSGKQLDTKVSEVLQNHYVIGSLGDSYETLLSKTNSKIKILPIVDENKRVVDFFEYRTDITTPVSSPYLKGNELKYVTDAVLSTWISSTGKYIDQFEQEFATFSECDYGVAVSNGTVALHLALATLGIGEGDEVIIPDLTFAATINAVLHANATPVIVDVEKDSWCIDPLEIKKAITKNTKAIIPVHIYGQPCEMDSIMELANQHNLFVVEDCAEAHGATYKGRKVGSFGHIGCFSFFANKIITTGEGGMCVTNDAKQNLKLRQLRDHGMSKEKRYWHEEVGFNYRMTNLQAAIGVAQMEKVNEILDERMSIGSMYSSGLNGMNGFEMQKKLQDREKVVWLYSALIKDNKRDEVLKELKEQGYDARPFFYSLSEMEIYQDYAFSNKNSLEISSEGINLPTYVGISDDVIQNVSKHLERFIDK</sequence>
<evidence type="ECO:0000256" key="5">
    <source>
        <dbReference type="ARBA" id="ARBA00037999"/>
    </source>
</evidence>
<dbReference type="EMBL" id="AFPZ01000024">
    <property type="protein sequence ID" value="EGQ27042.1"/>
    <property type="molecule type" value="Genomic_DNA"/>
</dbReference>
<dbReference type="InterPro" id="IPR015424">
    <property type="entry name" value="PyrdxlP-dep_Trfase"/>
</dbReference>
<evidence type="ECO:0000256" key="4">
    <source>
        <dbReference type="ARBA" id="ARBA00022898"/>
    </source>
</evidence>
<dbReference type="CDD" id="cd00616">
    <property type="entry name" value="AHBA_syn"/>
    <property type="match status" value="1"/>
</dbReference>
<evidence type="ECO:0000256" key="1">
    <source>
        <dbReference type="ARBA" id="ARBA00001933"/>
    </source>
</evidence>
<evidence type="ECO:0000313" key="8">
    <source>
        <dbReference type="Proteomes" id="UP000005316"/>
    </source>
</evidence>
<dbReference type="RefSeq" id="WP_009765831.1">
    <property type="nucleotide sequence ID" value="NZ_GL982997.1"/>
</dbReference>
<evidence type="ECO:0000313" key="7">
    <source>
        <dbReference type="EMBL" id="EGQ27042.1"/>
    </source>
</evidence>
<keyword evidence="2" id="KW-0032">Aminotransferase</keyword>
<dbReference type="Gene3D" id="3.40.640.10">
    <property type="entry name" value="Type I PLP-dependent aspartate aminotransferase-like (Major domain)"/>
    <property type="match status" value="1"/>
</dbReference>
<dbReference type="SUPFAM" id="SSF54631">
    <property type="entry name" value="CBS-domain pair"/>
    <property type="match status" value="1"/>
</dbReference>
<dbReference type="PANTHER" id="PTHR30244">
    <property type="entry name" value="TRANSAMINASE"/>
    <property type="match status" value="1"/>
</dbReference>
<evidence type="ECO:0000256" key="3">
    <source>
        <dbReference type="ARBA" id="ARBA00022679"/>
    </source>
</evidence>
<dbReference type="FunFam" id="3.40.640.10:FF:000090">
    <property type="entry name" value="Pyridoxal phosphate-dependent aminotransferase"/>
    <property type="match status" value="1"/>
</dbReference>
<protein>
    <submittedName>
        <fullName evidence="7">Spore coat polysaccharide biosynthesis protein SpsC</fullName>
    </submittedName>
</protein>
<dbReference type="Proteomes" id="UP000005316">
    <property type="component" value="Unassembled WGS sequence"/>
</dbReference>
<dbReference type="SUPFAM" id="SSF53383">
    <property type="entry name" value="PLP-dependent transferases"/>
    <property type="match status" value="1"/>
</dbReference>
<dbReference type="InterPro" id="IPR046342">
    <property type="entry name" value="CBS_dom_sf"/>
</dbReference>
<dbReference type="GO" id="GO:0030170">
    <property type="term" value="F:pyridoxal phosphate binding"/>
    <property type="evidence" value="ECO:0007669"/>
    <property type="project" value="TreeGrafter"/>
</dbReference>
<proteinExistence type="inferred from homology"/>
<keyword evidence="3" id="KW-0808">Transferase</keyword>
<dbReference type="OrthoDB" id="9810913at2"/>
<comment type="caution">
    <text evidence="7">The sequence shown here is derived from an EMBL/GenBank/DDBJ whole genome shotgun (WGS) entry which is preliminary data.</text>
</comment>
<dbReference type="GO" id="GO:0000271">
    <property type="term" value="P:polysaccharide biosynthetic process"/>
    <property type="evidence" value="ECO:0007669"/>
    <property type="project" value="TreeGrafter"/>
</dbReference>
<dbReference type="InterPro" id="IPR015421">
    <property type="entry name" value="PyrdxlP-dep_Trfase_major"/>
</dbReference>
<dbReference type="Gene3D" id="3.10.580.10">
    <property type="entry name" value="CBS-domain"/>
    <property type="match status" value="1"/>
</dbReference>
<organism evidence="7 8">
    <name type="scientific">Sporosarcina newyorkensis 2681</name>
    <dbReference type="NCBI Taxonomy" id="1027292"/>
    <lineage>
        <taxon>Bacteria</taxon>
        <taxon>Bacillati</taxon>
        <taxon>Bacillota</taxon>
        <taxon>Bacilli</taxon>
        <taxon>Bacillales</taxon>
        <taxon>Caryophanaceae</taxon>
        <taxon>Sporosarcina</taxon>
    </lineage>
</organism>
<evidence type="ECO:0000256" key="6">
    <source>
        <dbReference type="RuleBase" id="RU004508"/>
    </source>
</evidence>
<dbReference type="AlphaFoldDB" id="F9DQ84"/>
<reference evidence="7 8" key="1">
    <citation type="submission" date="2011-04" db="EMBL/GenBank/DDBJ databases">
        <authorList>
            <person name="Muzny D."/>
            <person name="Qin X."/>
            <person name="Deng J."/>
            <person name="Jiang H."/>
            <person name="Liu Y."/>
            <person name="Qu J."/>
            <person name="Song X.-Z."/>
            <person name="Zhang L."/>
            <person name="Thornton R."/>
            <person name="Coyle M."/>
            <person name="Francisco L."/>
            <person name="Jackson L."/>
            <person name="Javaid M."/>
            <person name="Korchina V."/>
            <person name="Kovar C."/>
            <person name="Mata R."/>
            <person name="Mathew T."/>
            <person name="Ngo R."/>
            <person name="Nguyen L."/>
            <person name="Nguyen N."/>
            <person name="Okwuonu G."/>
            <person name="Ongeri F."/>
            <person name="Pham C."/>
            <person name="Simmons D."/>
            <person name="Wilczek-Boney K."/>
            <person name="Hale W."/>
            <person name="Jakkamsetti A."/>
            <person name="Pham P."/>
            <person name="Ruth R."/>
            <person name="San Lucas F."/>
            <person name="Warren J."/>
            <person name="Zhang J."/>
            <person name="Zhao Z."/>
            <person name="Zhou C."/>
            <person name="Zhu D."/>
            <person name="Lee S."/>
            <person name="Bess C."/>
            <person name="Blankenburg K."/>
            <person name="Forbes L."/>
            <person name="Fu Q."/>
            <person name="Gubbala S."/>
            <person name="Hirani K."/>
            <person name="Jayaseelan J.C."/>
            <person name="Lara F."/>
            <person name="Munidasa M."/>
            <person name="Palculict T."/>
            <person name="Patil S."/>
            <person name="Pu L.-L."/>
            <person name="Saada N."/>
            <person name="Tang L."/>
            <person name="Weissenberger G."/>
            <person name="Zhu Y."/>
            <person name="Hemphill L."/>
            <person name="Shang Y."/>
            <person name="Youmans B."/>
            <person name="Ayvaz T."/>
            <person name="Ross M."/>
            <person name="Santibanez J."/>
            <person name="Aqrawi P."/>
            <person name="Gross S."/>
            <person name="Joshi V."/>
            <person name="Fowler G."/>
            <person name="Nazareth L."/>
            <person name="Reid J."/>
            <person name="Worley K."/>
            <person name="Petrosino J."/>
            <person name="Highlander S."/>
            <person name="Gibbs R."/>
        </authorList>
    </citation>
    <scope>NUCLEOTIDE SEQUENCE [LARGE SCALE GENOMIC DNA]</scope>
    <source>
        <strain evidence="7 8">2681</strain>
    </source>
</reference>
<keyword evidence="4 6" id="KW-0663">Pyridoxal phosphate</keyword>
<gene>
    <name evidence="7" type="primary">spsC</name>
    <name evidence="7" type="ORF">HMPREF9372_0964</name>
</gene>
<dbReference type="HOGENOM" id="CLU_033332_2_3_9"/>
<dbReference type="eggNOG" id="COG0399">
    <property type="taxonomic scope" value="Bacteria"/>
</dbReference>
<comment type="similarity">
    <text evidence="5 6">Belongs to the DegT/DnrJ/EryC1 family.</text>
</comment>
<dbReference type="PANTHER" id="PTHR30244:SF34">
    <property type="entry name" value="DTDP-4-AMINO-4,6-DIDEOXYGALACTOSE TRANSAMINASE"/>
    <property type="match status" value="1"/>
</dbReference>
<dbReference type="GO" id="GO:0008483">
    <property type="term" value="F:transaminase activity"/>
    <property type="evidence" value="ECO:0007669"/>
    <property type="project" value="UniProtKB-KW"/>
</dbReference>
<evidence type="ECO:0000256" key="2">
    <source>
        <dbReference type="ARBA" id="ARBA00022576"/>
    </source>
</evidence>
<dbReference type="Pfam" id="PF01041">
    <property type="entry name" value="DegT_DnrJ_EryC1"/>
    <property type="match status" value="1"/>
</dbReference>
<dbReference type="InterPro" id="IPR000653">
    <property type="entry name" value="DegT/StrS_aminotransferase"/>
</dbReference>
<name>F9DQ84_9BACL</name>